<dbReference type="PROSITE" id="PS00194">
    <property type="entry name" value="THIOREDOXIN_1"/>
    <property type="match status" value="1"/>
</dbReference>
<dbReference type="InterPro" id="IPR036249">
    <property type="entry name" value="Thioredoxin-like_sf"/>
</dbReference>
<dbReference type="InterPro" id="IPR050553">
    <property type="entry name" value="Thioredoxin_ResA/DsbE_sf"/>
</dbReference>
<keyword evidence="5" id="KW-0676">Redox-active center</keyword>
<evidence type="ECO:0000256" key="5">
    <source>
        <dbReference type="ARBA" id="ARBA00023284"/>
    </source>
</evidence>
<dbReference type="CDD" id="cd03010">
    <property type="entry name" value="TlpA_like_DsbE"/>
    <property type="match status" value="1"/>
</dbReference>
<dbReference type="GO" id="GO:0030288">
    <property type="term" value="C:outer membrane-bounded periplasmic space"/>
    <property type="evidence" value="ECO:0007669"/>
    <property type="project" value="InterPro"/>
</dbReference>
<accession>A0A2T5BPY1</accession>
<dbReference type="InterPro" id="IPR017937">
    <property type="entry name" value="Thioredoxin_CS"/>
</dbReference>
<dbReference type="GO" id="GO:0017004">
    <property type="term" value="P:cytochrome complex assembly"/>
    <property type="evidence" value="ECO:0007669"/>
    <property type="project" value="UniProtKB-KW"/>
</dbReference>
<keyword evidence="3" id="KW-0201">Cytochrome c-type biogenesis</keyword>
<evidence type="ECO:0000313" key="7">
    <source>
        <dbReference type="EMBL" id="PTN01146.1"/>
    </source>
</evidence>
<dbReference type="PROSITE" id="PS51352">
    <property type="entry name" value="THIOREDOXIN_2"/>
    <property type="match status" value="1"/>
</dbReference>
<feature type="domain" description="Thioredoxin" evidence="6">
    <location>
        <begin position="39"/>
        <end position="180"/>
    </location>
</feature>
<dbReference type="SUPFAM" id="SSF52833">
    <property type="entry name" value="Thioredoxin-like"/>
    <property type="match status" value="1"/>
</dbReference>
<comment type="similarity">
    <text evidence="2">Belongs to the thioredoxin family. DsbE subfamily.</text>
</comment>
<keyword evidence="8" id="KW-1185">Reference proteome</keyword>
<evidence type="ECO:0000256" key="2">
    <source>
        <dbReference type="ARBA" id="ARBA00007758"/>
    </source>
</evidence>
<evidence type="ECO:0000256" key="4">
    <source>
        <dbReference type="ARBA" id="ARBA00023157"/>
    </source>
</evidence>
<evidence type="ECO:0000256" key="3">
    <source>
        <dbReference type="ARBA" id="ARBA00022748"/>
    </source>
</evidence>
<dbReference type="PANTHER" id="PTHR42852">
    <property type="entry name" value="THIOL:DISULFIDE INTERCHANGE PROTEIN DSBE"/>
    <property type="match status" value="1"/>
</dbReference>
<dbReference type="Pfam" id="PF08534">
    <property type="entry name" value="Redoxin"/>
    <property type="match status" value="1"/>
</dbReference>
<dbReference type="Proteomes" id="UP000243859">
    <property type="component" value="Unassembled WGS sequence"/>
</dbReference>
<sequence length="180" mass="19375">MAEKRFSLLMALPPLIFAALAAVFYIGVMREDPEALPSTLEGKPAPALMVTQLGENAPFTDADLRSGKVVLVNFWASWCVPCRIEHAVLSDLAAEGLTIYGIAYKDKATDSLKFLAELGNPFAALAADETGRTGIEWGVYGVPETYVVAEDGTIVLRHAGPLTQQIVAEKLRPAMENAAR</sequence>
<comment type="caution">
    <text evidence="7">The sequence shown here is derived from an EMBL/GenBank/DDBJ whole genome shotgun (WGS) entry which is preliminary data.</text>
</comment>
<dbReference type="Gene3D" id="3.40.30.10">
    <property type="entry name" value="Glutaredoxin"/>
    <property type="match status" value="1"/>
</dbReference>
<organism evidence="7 8">
    <name type="scientific">Rhodovulum imhoffii</name>
    <dbReference type="NCBI Taxonomy" id="365340"/>
    <lineage>
        <taxon>Bacteria</taxon>
        <taxon>Pseudomonadati</taxon>
        <taxon>Pseudomonadota</taxon>
        <taxon>Alphaproteobacteria</taxon>
        <taxon>Rhodobacterales</taxon>
        <taxon>Paracoccaceae</taxon>
        <taxon>Rhodovulum</taxon>
    </lineage>
</organism>
<dbReference type="InterPro" id="IPR013740">
    <property type="entry name" value="Redoxin"/>
</dbReference>
<evidence type="ECO:0000256" key="1">
    <source>
        <dbReference type="ARBA" id="ARBA00004196"/>
    </source>
</evidence>
<dbReference type="InterPro" id="IPR004799">
    <property type="entry name" value="Periplasmic_diS_OxRdtase_DsbE"/>
</dbReference>
<evidence type="ECO:0000259" key="6">
    <source>
        <dbReference type="PROSITE" id="PS51352"/>
    </source>
</evidence>
<keyword evidence="4" id="KW-1015">Disulfide bond</keyword>
<dbReference type="GO" id="GO:0015036">
    <property type="term" value="F:disulfide oxidoreductase activity"/>
    <property type="evidence" value="ECO:0007669"/>
    <property type="project" value="InterPro"/>
</dbReference>
<protein>
    <submittedName>
        <fullName evidence="7">Cytochrome c biogenesis protein CcmG/thiol:disulfide interchange protein DsbE</fullName>
    </submittedName>
</protein>
<dbReference type="AlphaFoldDB" id="A0A2T5BPY1"/>
<dbReference type="NCBIfam" id="TIGR00385">
    <property type="entry name" value="dsbE"/>
    <property type="match status" value="1"/>
</dbReference>
<gene>
    <name evidence="7" type="ORF">C8N32_11619</name>
</gene>
<comment type="subcellular location">
    <subcellularLocation>
        <location evidence="1">Cell envelope</location>
    </subcellularLocation>
</comment>
<dbReference type="EMBL" id="QAAA01000016">
    <property type="protein sequence ID" value="PTN01146.1"/>
    <property type="molecule type" value="Genomic_DNA"/>
</dbReference>
<dbReference type="InterPro" id="IPR013766">
    <property type="entry name" value="Thioredoxin_domain"/>
</dbReference>
<name>A0A2T5BPY1_9RHOB</name>
<evidence type="ECO:0000313" key="8">
    <source>
        <dbReference type="Proteomes" id="UP000243859"/>
    </source>
</evidence>
<dbReference type="PANTHER" id="PTHR42852:SF6">
    <property type="entry name" value="THIOL:DISULFIDE INTERCHANGE PROTEIN DSBE"/>
    <property type="match status" value="1"/>
</dbReference>
<proteinExistence type="inferred from homology"/>
<reference evidence="7 8" key="1">
    <citation type="submission" date="2018-04" db="EMBL/GenBank/DDBJ databases">
        <title>Genomic Encyclopedia of Archaeal and Bacterial Type Strains, Phase II (KMG-II): from individual species to whole genera.</title>
        <authorList>
            <person name="Goeker M."/>
        </authorList>
    </citation>
    <scope>NUCLEOTIDE SEQUENCE [LARGE SCALE GENOMIC DNA]</scope>
    <source>
        <strain evidence="7 8">DSM 18064</strain>
    </source>
</reference>